<keyword evidence="7" id="KW-0406">Ion transport</keyword>
<reference evidence="12" key="1">
    <citation type="journal article" date="2017" name="Nat. Ecol. Evol.">
        <title>Genome expansion and lineage-specific genetic innovations in the forest pathogenic fungi Armillaria.</title>
        <authorList>
            <person name="Sipos G."/>
            <person name="Prasanna A.N."/>
            <person name="Walter M.C."/>
            <person name="O'Connor E."/>
            <person name="Balint B."/>
            <person name="Krizsan K."/>
            <person name="Kiss B."/>
            <person name="Hess J."/>
            <person name="Varga T."/>
            <person name="Slot J."/>
            <person name="Riley R."/>
            <person name="Boka B."/>
            <person name="Rigling D."/>
            <person name="Barry K."/>
            <person name="Lee J."/>
            <person name="Mihaltcheva S."/>
            <person name="LaButti K."/>
            <person name="Lipzen A."/>
            <person name="Waldron R."/>
            <person name="Moloney N.M."/>
            <person name="Sperisen C."/>
            <person name="Kredics L."/>
            <person name="Vagvoelgyi C."/>
            <person name="Patrignani A."/>
            <person name="Fitzpatrick D."/>
            <person name="Nagy I."/>
            <person name="Doyle S."/>
            <person name="Anderson J.B."/>
            <person name="Grigoriev I.V."/>
            <person name="Gueldener U."/>
            <person name="Muensterkoetter M."/>
            <person name="Nagy L.G."/>
        </authorList>
    </citation>
    <scope>NUCLEOTIDE SEQUENCE [LARGE SCALE GENOMIC DNA]</scope>
    <source>
        <strain evidence="12">C18/9</strain>
    </source>
</reference>
<name>A0A284RFX6_ARMOS</name>
<evidence type="ECO:0000256" key="10">
    <source>
        <dbReference type="ARBA" id="ARBA00023136"/>
    </source>
</evidence>
<evidence type="ECO:0000313" key="12">
    <source>
        <dbReference type="Proteomes" id="UP000219338"/>
    </source>
</evidence>
<sequence length="295" mass="31568">MSLPQPVPPSWKDLGKSSNDLLTKDFPFSGATLEVKTKTPSGVVFKVGGNRDNKSNIINGDLESKYTNRKHGFTFTQTWTTANVLKSQFEIENQIAKGLKLDLNTTLQPEKGNKSALINAAYKQSGVHTRAALDVYKGPTFTADTVLGRDGFLVGAECAYNVTEGNITRYAAAVGYNAPEYAVTIHGLNNLNTFSASYYHRVNADVEAGAKAVYDTKATYGGVALEVGAKTYLDANTAFKAKINNSGVLALGYVQNIRPGFKASFGLALDTQKLNDTTAAGGPSHKVGASFTFES</sequence>
<dbReference type="OMA" id="FKQPAFH"/>
<dbReference type="PANTHER" id="PTHR11743">
    <property type="entry name" value="VOLTAGE-DEPENDENT ANION-SELECTIVE CHANNEL"/>
    <property type="match status" value="1"/>
</dbReference>
<proteinExistence type="inferred from homology"/>
<dbReference type="GO" id="GO:0046930">
    <property type="term" value="C:pore complex"/>
    <property type="evidence" value="ECO:0007669"/>
    <property type="project" value="UniProtKB-KW"/>
</dbReference>
<dbReference type="InterPro" id="IPR023614">
    <property type="entry name" value="Porin_dom_sf"/>
</dbReference>
<dbReference type="GO" id="GO:0008308">
    <property type="term" value="F:voltage-gated monoatomic anion channel activity"/>
    <property type="evidence" value="ECO:0007669"/>
    <property type="project" value="InterPro"/>
</dbReference>
<dbReference type="PANTHER" id="PTHR11743:SF70">
    <property type="entry name" value="GH26960P-RELATED"/>
    <property type="match status" value="1"/>
</dbReference>
<keyword evidence="4" id="KW-1134">Transmembrane beta strand</keyword>
<evidence type="ECO:0000256" key="5">
    <source>
        <dbReference type="ARBA" id="ARBA00022692"/>
    </source>
</evidence>
<keyword evidence="3" id="KW-0813">Transport</keyword>
<dbReference type="AlphaFoldDB" id="A0A284RFX6"/>
<dbReference type="InterPro" id="IPR001925">
    <property type="entry name" value="Porin_Euk"/>
</dbReference>
<evidence type="ECO:0000256" key="7">
    <source>
        <dbReference type="ARBA" id="ARBA00023065"/>
    </source>
</evidence>
<dbReference type="EMBL" id="FUEG01000008">
    <property type="protein sequence ID" value="SJL07657.1"/>
    <property type="molecule type" value="Genomic_DNA"/>
</dbReference>
<gene>
    <name evidence="11" type="ORF">ARMOST_11007</name>
</gene>
<evidence type="ECO:0000256" key="9">
    <source>
        <dbReference type="ARBA" id="ARBA00023128"/>
    </source>
</evidence>
<keyword evidence="9" id="KW-0496">Mitochondrion</keyword>
<keyword evidence="12" id="KW-1185">Reference proteome</keyword>
<evidence type="ECO:0000313" key="11">
    <source>
        <dbReference type="EMBL" id="SJL07657.1"/>
    </source>
</evidence>
<dbReference type="Gene3D" id="2.40.160.10">
    <property type="entry name" value="Porin"/>
    <property type="match status" value="1"/>
</dbReference>
<evidence type="ECO:0000256" key="3">
    <source>
        <dbReference type="ARBA" id="ARBA00022448"/>
    </source>
</evidence>
<dbReference type="FunFam" id="2.40.160.10:FF:000012">
    <property type="entry name" value="Voltage-dependent anion-selective channel"/>
    <property type="match status" value="1"/>
</dbReference>
<dbReference type="Proteomes" id="UP000219338">
    <property type="component" value="Unassembled WGS sequence"/>
</dbReference>
<keyword evidence="6" id="KW-1000">Mitochondrion outer membrane</keyword>
<comment type="similarity">
    <text evidence="2">Belongs to the eukaryotic mitochondrial porin family.</text>
</comment>
<evidence type="ECO:0000256" key="8">
    <source>
        <dbReference type="ARBA" id="ARBA00023114"/>
    </source>
</evidence>
<evidence type="ECO:0000256" key="2">
    <source>
        <dbReference type="ARBA" id="ARBA00007780"/>
    </source>
</evidence>
<dbReference type="GO" id="GO:0005741">
    <property type="term" value="C:mitochondrial outer membrane"/>
    <property type="evidence" value="ECO:0007669"/>
    <property type="project" value="UniProtKB-SubCell"/>
</dbReference>
<evidence type="ECO:0000256" key="4">
    <source>
        <dbReference type="ARBA" id="ARBA00022452"/>
    </source>
</evidence>
<organism evidence="11 12">
    <name type="scientific">Armillaria ostoyae</name>
    <name type="common">Armillaria root rot fungus</name>
    <dbReference type="NCBI Taxonomy" id="47428"/>
    <lineage>
        <taxon>Eukaryota</taxon>
        <taxon>Fungi</taxon>
        <taxon>Dikarya</taxon>
        <taxon>Basidiomycota</taxon>
        <taxon>Agaricomycotina</taxon>
        <taxon>Agaricomycetes</taxon>
        <taxon>Agaricomycetidae</taxon>
        <taxon>Agaricales</taxon>
        <taxon>Marasmiineae</taxon>
        <taxon>Physalacriaceae</taxon>
        <taxon>Armillaria</taxon>
    </lineage>
</organism>
<dbReference type="Pfam" id="PF01459">
    <property type="entry name" value="Porin_3"/>
    <property type="match status" value="1"/>
</dbReference>
<keyword evidence="5" id="KW-0812">Transmembrane</keyword>
<dbReference type="STRING" id="47428.A0A284RFX6"/>
<dbReference type="CDD" id="cd07306">
    <property type="entry name" value="Porin3_VDAC"/>
    <property type="match status" value="1"/>
</dbReference>
<dbReference type="GO" id="GO:0015288">
    <property type="term" value="F:porin activity"/>
    <property type="evidence" value="ECO:0007669"/>
    <property type="project" value="UniProtKB-KW"/>
</dbReference>
<dbReference type="OrthoDB" id="7827681at2759"/>
<evidence type="ECO:0000256" key="6">
    <source>
        <dbReference type="ARBA" id="ARBA00022787"/>
    </source>
</evidence>
<dbReference type="PRINTS" id="PR00185">
    <property type="entry name" value="EUKARYTPORIN"/>
</dbReference>
<keyword evidence="8" id="KW-0626">Porin</keyword>
<dbReference type="InterPro" id="IPR027246">
    <property type="entry name" value="Porin_Euk/Tom40"/>
</dbReference>
<protein>
    <submittedName>
        <fullName evidence="11">Probable mitochondrial porin</fullName>
    </submittedName>
</protein>
<keyword evidence="10" id="KW-0472">Membrane</keyword>
<comment type="subcellular location">
    <subcellularLocation>
        <location evidence="1">Mitochondrion outer membrane</location>
    </subcellularLocation>
</comment>
<accession>A0A284RFX6</accession>
<evidence type="ECO:0000256" key="1">
    <source>
        <dbReference type="ARBA" id="ARBA00004294"/>
    </source>
</evidence>